<accession>A0A5M3X4X7</accession>
<dbReference type="EMBL" id="BLAE01000114">
    <property type="protein sequence ID" value="GES16765.1"/>
    <property type="molecule type" value="Genomic_DNA"/>
</dbReference>
<name>A0A5M3X4X7_9ACTN</name>
<dbReference type="InterPro" id="IPR051709">
    <property type="entry name" value="Ub-ligase/GTPase-reg"/>
</dbReference>
<dbReference type="AlphaFoldDB" id="A0A5M3X4X7"/>
<dbReference type="InterPro" id="IPR000408">
    <property type="entry name" value="Reg_chr_condens"/>
</dbReference>
<reference evidence="3 4" key="1">
    <citation type="submission" date="2019-10" db="EMBL/GenBank/DDBJ databases">
        <title>Whole genome shotgun sequence of Acrocarpospora macrocephala NBRC 16266.</title>
        <authorList>
            <person name="Ichikawa N."/>
            <person name="Kimura A."/>
            <person name="Kitahashi Y."/>
            <person name="Komaki H."/>
            <person name="Oguchi A."/>
        </authorList>
    </citation>
    <scope>NUCLEOTIDE SEQUENCE [LARGE SCALE GENOMIC DNA]</scope>
    <source>
        <strain evidence="3 4">NBRC 16266</strain>
    </source>
</reference>
<sequence length="434" mass="45447">MLPQGVLAGQRGFAAAFHAMERASPARGPELMDLSSAERSRITALSAWGRNHLGQAGDGTTTELETPVQVSRRSPIWRDISNVRQIAASSDFSALVRADGALFLWGNRRFGDRRYRDNYATIPEQIPGLSGIVQVSLGAKHILALGSDGRVWAWGDNEHWQLGDGTTIRRSVPHAVSGLTGIVQVSAGHRFSLALAEDGTVHAWGHNGYAELGDGTTANRATPIKIPSLSDVTRVAASSHGAHALAVRADATVWAWGHNRCGQLGMGCTTPRYAPAQVPGLADVSSVSAGEHSSFAITNRTVWAWGSNSVGQLGDGTTVDRRSPVPLTLTDVVQVDAGGGPTTAALRGDGTVWTWGGNDSGALGCGLADSHVDHPHQVPGVSDAIQLAVGTSTVLTLRSAGRGTTSGSTRIPGTNPWGSTLSFMISLRQTQPCA</sequence>
<dbReference type="PRINTS" id="PR00633">
    <property type="entry name" value="RCCNDNSATION"/>
</dbReference>
<dbReference type="Proteomes" id="UP000331127">
    <property type="component" value="Unassembled WGS sequence"/>
</dbReference>
<evidence type="ECO:0000256" key="1">
    <source>
        <dbReference type="ARBA" id="ARBA00022737"/>
    </source>
</evidence>
<evidence type="ECO:0000259" key="2">
    <source>
        <dbReference type="Pfam" id="PF25390"/>
    </source>
</evidence>
<evidence type="ECO:0000313" key="3">
    <source>
        <dbReference type="EMBL" id="GES16765.1"/>
    </source>
</evidence>
<proteinExistence type="predicted"/>
<dbReference type="PANTHER" id="PTHR45622:SF70">
    <property type="entry name" value="SECRETION-REGULATING GUANINE NUCLEOTIDE EXCHANGE FACTOR"/>
    <property type="match status" value="1"/>
</dbReference>
<keyword evidence="4" id="KW-1185">Reference proteome</keyword>
<evidence type="ECO:0000313" key="4">
    <source>
        <dbReference type="Proteomes" id="UP000331127"/>
    </source>
</evidence>
<dbReference type="Gene3D" id="2.130.10.30">
    <property type="entry name" value="Regulator of chromosome condensation 1/beta-lactamase-inhibitor protein II"/>
    <property type="match status" value="2"/>
</dbReference>
<feature type="domain" description="RCC1-like" evidence="2">
    <location>
        <begin position="45"/>
        <end position="279"/>
    </location>
</feature>
<protein>
    <recommendedName>
        <fullName evidence="2">RCC1-like domain-containing protein</fullName>
    </recommendedName>
</protein>
<dbReference type="SUPFAM" id="SSF50985">
    <property type="entry name" value="RCC1/BLIP-II"/>
    <property type="match status" value="2"/>
</dbReference>
<gene>
    <name evidence="3" type="ORF">Amac_103630</name>
</gene>
<dbReference type="Pfam" id="PF00415">
    <property type="entry name" value="RCC1"/>
    <property type="match status" value="2"/>
</dbReference>
<dbReference type="InterPro" id="IPR009091">
    <property type="entry name" value="RCC1/BLIP-II"/>
</dbReference>
<comment type="caution">
    <text evidence="3">The sequence shown here is derived from an EMBL/GenBank/DDBJ whole genome shotgun (WGS) entry which is preliminary data.</text>
</comment>
<dbReference type="PROSITE" id="PS50012">
    <property type="entry name" value="RCC1_3"/>
    <property type="match status" value="7"/>
</dbReference>
<keyword evidence="1" id="KW-0677">Repeat</keyword>
<dbReference type="InterPro" id="IPR058923">
    <property type="entry name" value="RCC1-like_dom"/>
</dbReference>
<organism evidence="3 4">
    <name type="scientific">Acrocarpospora macrocephala</name>
    <dbReference type="NCBI Taxonomy" id="150177"/>
    <lineage>
        <taxon>Bacteria</taxon>
        <taxon>Bacillati</taxon>
        <taxon>Actinomycetota</taxon>
        <taxon>Actinomycetes</taxon>
        <taxon>Streptosporangiales</taxon>
        <taxon>Streptosporangiaceae</taxon>
        <taxon>Acrocarpospora</taxon>
    </lineage>
</organism>
<dbReference type="Pfam" id="PF25390">
    <property type="entry name" value="WD40_RLD"/>
    <property type="match status" value="1"/>
</dbReference>
<dbReference type="PANTHER" id="PTHR45622">
    <property type="entry name" value="UBIQUITIN-PROTEIN LIGASE E3A-RELATED"/>
    <property type="match status" value="1"/>
</dbReference>
<dbReference type="OrthoDB" id="9796385at2"/>